<dbReference type="EMBL" id="GBRH01224560">
    <property type="protein sequence ID" value="JAD73335.1"/>
    <property type="molecule type" value="Transcribed_RNA"/>
</dbReference>
<keyword evidence="5" id="KW-0611">Plant defense</keyword>
<proteinExistence type="inferred from homology"/>
<dbReference type="PANTHER" id="PTHR19338:SF0">
    <property type="entry name" value="MITOCHONDRIAL IMPORT INNER MEMBRANE TRANSLOCASE SUBUNIT TIM13"/>
    <property type="match status" value="1"/>
</dbReference>
<evidence type="ECO:0000256" key="5">
    <source>
        <dbReference type="ARBA" id="ARBA00022821"/>
    </source>
</evidence>
<reference evidence="7" key="2">
    <citation type="journal article" date="2015" name="Data Brief">
        <title>Shoot transcriptome of the giant reed, Arundo donax.</title>
        <authorList>
            <person name="Barrero R.A."/>
            <person name="Guerrero F.D."/>
            <person name="Moolhuijzen P."/>
            <person name="Goolsby J.A."/>
            <person name="Tidwell J."/>
            <person name="Bellgard S.E."/>
            <person name="Bellgard M.I."/>
        </authorList>
    </citation>
    <scope>NUCLEOTIDE SEQUENCE</scope>
    <source>
        <tissue evidence="7">Shoot tissue taken approximately 20 cm above the soil surface</tissue>
    </source>
</reference>
<evidence type="ECO:0000256" key="2">
    <source>
        <dbReference type="ARBA" id="ARBA00022614"/>
    </source>
</evidence>
<reference evidence="7" key="1">
    <citation type="submission" date="2014-09" db="EMBL/GenBank/DDBJ databases">
        <authorList>
            <person name="Magalhaes I.L.F."/>
            <person name="Oliveira U."/>
            <person name="Santos F.R."/>
            <person name="Vidigal T.H.D.A."/>
            <person name="Brescovit A.D."/>
            <person name="Santos A.J."/>
        </authorList>
    </citation>
    <scope>NUCLEOTIDE SEQUENCE</scope>
    <source>
        <tissue evidence="7">Shoot tissue taken approximately 20 cm above the soil surface</tissue>
    </source>
</reference>
<keyword evidence="3" id="KW-0677">Repeat</keyword>
<evidence type="ECO:0000256" key="3">
    <source>
        <dbReference type="ARBA" id="ARBA00022737"/>
    </source>
</evidence>
<dbReference type="Pfam" id="PF18052">
    <property type="entry name" value="Rx_N"/>
    <property type="match status" value="1"/>
</dbReference>
<dbReference type="GO" id="GO:0006952">
    <property type="term" value="P:defense response"/>
    <property type="evidence" value="ECO:0007669"/>
    <property type="project" value="UniProtKB-KW"/>
</dbReference>
<dbReference type="InterPro" id="IPR038005">
    <property type="entry name" value="RX-like_CC"/>
</dbReference>
<dbReference type="GO" id="GO:0000166">
    <property type="term" value="F:nucleotide binding"/>
    <property type="evidence" value="ECO:0007669"/>
    <property type="project" value="UniProtKB-KW"/>
</dbReference>
<dbReference type="InterPro" id="IPR041118">
    <property type="entry name" value="Rx_N"/>
</dbReference>
<dbReference type="CDD" id="cd14798">
    <property type="entry name" value="RX-CC_like"/>
    <property type="match status" value="1"/>
</dbReference>
<keyword evidence="2" id="KW-0433">Leucine-rich repeat</keyword>
<accession>A0A0A9CIW5</accession>
<evidence type="ECO:0000256" key="4">
    <source>
        <dbReference type="ARBA" id="ARBA00022741"/>
    </source>
</evidence>
<sequence>MADGAVKAAVDKLEELAMREMKLQSQVGKEVRALKDELEWVSTFLGDADCRRRREVNEYIELWVRQTREVAFDAEDVLEEFFYKGELHCHGCLDLPSLLSWSWRSILGLFVRHSICGYAIG</sequence>
<name>A0A0A9CIW5_ARUDO</name>
<organism evidence="7">
    <name type="scientific">Arundo donax</name>
    <name type="common">Giant reed</name>
    <name type="synonym">Donax arundinaceus</name>
    <dbReference type="NCBI Taxonomy" id="35708"/>
    <lineage>
        <taxon>Eukaryota</taxon>
        <taxon>Viridiplantae</taxon>
        <taxon>Streptophyta</taxon>
        <taxon>Embryophyta</taxon>
        <taxon>Tracheophyta</taxon>
        <taxon>Spermatophyta</taxon>
        <taxon>Magnoliopsida</taxon>
        <taxon>Liliopsida</taxon>
        <taxon>Poales</taxon>
        <taxon>Poaceae</taxon>
        <taxon>PACMAD clade</taxon>
        <taxon>Arundinoideae</taxon>
        <taxon>Arundineae</taxon>
        <taxon>Arundo</taxon>
    </lineage>
</organism>
<evidence type="ECO:0000256" key="1">
    <source>
        <dbReference type="ARBA" id="ARBA00008894"/>
    </source>
</evidence>
<dbReference type="PANTHER" id="PTHR19338">
    <property type="entry name" value="TRANSLOCASE OF INNER MITOCHONDRIAL MEMBRANE 13 HOMOLOG"/>
    <property type="match status" value="1"/>
</dbReference>
<evidence type="ECO:0000313" key="7">
    <source>
        <dbReference type="EMBL" id="JAD73335.1"/>
    </source>
</evidence>
<keyword evidence="4" id="KW-0547">Nucleotide-binding</keyword>
<evidence type="ECO:0000259" key="6">
    <source>
        <dbReference type="Pfam" id="PF18052"/>
    </source>
</evidence>
<comment type="similarity">
    <text evidence="1">Belongs to the disease resistance NB-LRR family.</text>
</comment>
<protein>
    <recommendedName>
        <fullName evidence="6">Disease resistance N-terminal domain-containing protein</fullName>
    </recommendedName>
</protein>
<dbReference type="Gene3D" id="1.20.5.4130">
    <property type="match status" value="1"/>
</dbReference>
<feature type="domain" description="Disease resistance N-terminal" evidence="6">
    <location>
        <begin position="5"/>
        <end position="88"/>
    </location>
</feature>
<dbReference type="AlphaFoldDB" id="A0A0A9CIW5"/>